<dbReference type="AlphaFoldDB" id="A0AAJ0CP22"/>
<proteinExistence type="predicted"/>
<name>A0AAJ0CP22_9HYPO</name>
<dbReference type="Pfam" id="PF20150">
    <property type="entry name" value="2EXR"/>
    <property type="match status" value="1"/>
</dbReference>
<evidence type="ECO:0000313" key="2">
    <source>
        <dbReference type="EMBL" id="KAK2595072.1"/>
    </source>
</evidence>
<accession>A0AAJ0CP22</accession>
<organism evidence="2 3">
    <name type="scientific">Conoideocrella luteorostrata</name>
    <dbReference type="NCBI Taxonomy" id="1105319"/>
    <lineage>
        <taxon>Eukaryota</taxon>
        <taxon>Fungi</taxon>
        <taxon>Dikarya</taxon>
        <taxon>Ascomycota</taxon>
        <taxon>Pezizomycotina</taxon>
        <taxon>Sordariomycetes</taxon>
        <taxon>Hypocreomycetidae</taxon>
        <taxon>Hypocreales</taxon>
        <taxon>Clavicipitaceae</taxon>
        <taxon>Conoideocrella</taxon>
    </lineage>
</organism>
<dbReference type="EMBL" id="JASWJB010000144">
    <property type="protein sequence ID" value="KAK2595072.1"/>
    <property type="molecule type" value="Genomic_DNA"/>
</dbReference>
<dbReference type="Proteomes" id="UP001251528">
    <property type="component" value="Unassembled WGS sequence"/>
</dbReference>
<reference evidence="2" key="1">
    <citation type="submission" date="2023-06" db="EMBL/GenBank/DDBJ databases">
        <title>Conoideocrella luteorostrata (Hypocreales: Clavicipitaceae), a potential biocontrol fungus for elongate hemlock scale in United States Christmas tree production areas.</title>
        <authorList>
            <person name="Barrett H."/>
            <person name="Lovett B."/>
            <person name="Macias A.M."/>
            <person name="Stajich J.E."/>
            <person name="Kasson M.T."/>
        </authorList>
    </citation>
    <scope>NUCLEOTIDE SEQUENCE</scope>
    <source>
        <strain evidence="2">ARSEF 14590</strain>
    </source>
</reference>
<dbReference type="InterPro" id="IPR045518">
    <property type="entry name" value="2EXR"/>
</dbReference>
<gene>
    <name evidence="2" type="ORF">QQS21_007203</name>
</gene>
<comment type="caution">
    <text evidence="2">The sequence shown here is derived from an EMBL/GenBank/DDBJ whole genome shotgun (WGS) entry which is preliminary data.</text>
</comment>
<evidence type="ECO:0000313" key="3">
    <source>
        <dbReference type="Proteomes" id="UP001251528"/>
    </source>
</evidence>
<protein>
    <recommendedName>
        <fullName evidence="1">2EXR domain-containing protein</fullName>
    </recommendedName>
</protein>
<evidence type="ECO:0000259" key="1">
    <source>
        <dbReference type="Pfam" id="PF20150"/>
    </source>
</evidence>
<keyword evidence="3" id="KW-1185">Reference proteome</keyword>
<sequence>MPMKQIYDLFIARSSAGFQGEEIQQRPSMTDLIKFNVPEECRDFTLFQLLPPEIRDRIWELYLSTPGVHFVKLQTRCGSWRWTESRATGPVAPAVVPAVVDEEDEISNVLKADLHPREEHKACLMPVGPCPKADVSQYTTLRRQLAILSRTCTESRYVVKRLSNRPDTLRVHNGQIISLGRSSDVLYMEYLPSNLYQSNCNLETVPDCPGLQHIKRLSVKFSHTWTPAKEPCSCVACKGRIGRSHGGIYPSHLYQFLARHLPSLEEFFFIDYFIVHKSRCQSVGQEVSKARPYKLRKPRFQAGNRLYLEATPEDWIMNEDVVQITEWLRSSFVRYASESNLSQHKSPEKVRFSVLACEWDIVPPVQRQPVPVRSNSPLFGGALFGGPTKGSRKRLRPSLLGVEVTDNAKTCQVPSGNEDCWRDDNRRREFTFSPIFVPTEQSSNGQVARAQA</sequence>
<feature type="domain" description="2EXR" evidence="1">
    <location>
        <begin position="44"/>
        <end position="164"/>
    </location>
</feature>